<gene>
    <name evidence="2" type="ORF">P8C59_005823</name>
</gene>
<dbReference type="EMBL" id="JAQQPM010000005">
    <property type="protein sequence ID" value="KAK2071395.1"/>
    <property type="molecule type" value="Genomic_DNA"/>
</dbReference>
<feature type="transmembrane region" description="Helical" evidence="1">
    <location>
        <begin position="272"/>
        <end position="291"/>
    </location>
</feature>
<evidence type="ECO:0000313" key="3">
    <source>
        <dbReference type="Proteomes" id="UP001217918"/>
    </source>
</evidence>
<evidence type="ECO:0000313" key="2">
    <source>
        <dbReference type="EMBL" id="KAK2071395.1"/>
    </source>
</evidence>
<dbReference type="Proteomes" id="UP001217918">
    <property type="component" value="Unassembled WGS sequence"/>
</dbReference>
<keyword evidence="1" id="KW-1133">Transmembrane helix</keyword>
<dbReference type="PANTHER" id="PTHR35184">
    <property type="entry name" value="YALI0C10208P"/>
    <property type="match status" value="1"/>
</dbReference>
<dbReference type="AlphaFoldDB" id="A0AAD9I6B1"/>
<proteinExistence type="predicted"/>
<feature type="transmembrane region" description="Helical" evidence="1">
    <location>
        <begin position="231"/>
        <end position="252"/>
    </location>
</feature>
<feature type="transmembrane region" description="Helical" evidence="1">
    <location>
        <begin position="106"/>
        <end position="128"/>
    </location>
</feature>
<feature type="transmembrane region" description="Helical" evidence="1">
    <location>
        <begin position="193"/>
        <end position="210"/>
    </location>
</feature>
<keyword evidence="3" id="KW-1185">Reference proteome</keyword>
<feature type="transmembrane region" description="Helical" evidence="1">
    <location>
        <begin position="44"/>
        <end position="64"/>
    </location>
</feature>
<sequence length="415" mass="44235">MDPNAQGQGDLTPALPPSGLPGEHIIDLSLGPFLGGAPTSGIDLPVTSAFLILFIAGAVTHMGIFRTNKKRGHKFLLNLMAFQVCVLRIVTCAFRIAWIYSQLRGVVLVAQILQNAADILLYVLNSFLVQRIVRALHPRFGWHPVFQTLTLFFAFSAPVTIITNITSATVGYLKTEHQNVVLTAIEVLKSTSCWTLILAAYPLVAITLAGNTPGPRPEPFGTGSLRAKTALVLATAAPLTAGAAVRLAVGYVHVRPGSENAPGANPLFGRPVFYTTQFAVEVLVLALYAAARIDLRFHVPDGAAGPGDYAAGVIRPGRVGTKTVEEIQADIEAIGVPYQILGSSAATTAAAEEKGVAGRERLYAVLWANTRRAASRLDSITSSAAPELPELRTDAHPAEKSWFVLEAEDEEGGRF</sequence>
<dbReference type="Pfam" id="PF11309">
    <property type="entry name" value="DUF3112"/>
    <property type="match status" value="1"/>
</dbReference>
<dbReference type="PANTHER" id="PTHR35184:SF1">
    <property type="entry name" value="INTEGRAL MEMBRANE PROTEIN"/>
    <property type="match status" value="1"/>
</dbReference>
<organism evidence="2 3">
    <name type="scientific">Phyllachora maydis</name>
    <dbReference type="NCBI Taxonomy" id="1825666"/>
    <lineage>
        <taxon>Eukaryota</taxon>
        <taxon>Fungi</taxon>
        <taxon>Dikarya</taxon>
        <taxon>Ascomycota</taxon>
        <taxon>Pezizomycotina</taxon>
        <taxon>Sordariomycetes</taxon>
        <taxon>Sordariomycetidae</taxon>
        <taxon>Phyllachorales</taxon>
        <taxon>Phyllachoraceae</taxon>
        <taxon>Phyllachora</taxon>
    </lineage>
</organism>
<protein>
    <submittedName>
        <fullName evidence="2">Uncharacterized protein</fullName>
    </submittedName>
</protein>
<feature type="transmembrane region" description="Helical" evidence="1">
    <location>
        <begin position="149"/>
        <end position="173"/>
    </location>
</feature>
<comment type="caution">
    <text evidence="2">The sequence shown here is derived from an EMBL/GenBank/DDBJ whole genome shotgun (WGS) entry which is preliminary data.</text>
</comment>
<name>A0AAD9I6B1_9PEZI</name>
<reference evidence="2" key="1">
    <citation type="journal article" date="2023" name="Mol. Plant Microbe Interact.">
        <title>Elucidating the Obligate Nature and Biological Capacity of an Invasive Fungal Corn Pathogen.</title>
        <authorList>
            <person name="MacCready J.S."/>
            <person name="Roggenkamp E.M."/>
            <person name="Gdanetz K."/>
            <person name="Chilvers M.I."/>
        </authorList>
    </citation>
    <scope>NUCLEOTIDE SEQUENCE</scope>
    <source>
        <strain evidence="2">PM02</strain>
    </source>
</reference>
<evidence type="ECO:0000256" key="1">
    <source>
        <dbReference type="SAM" id="Phobius"/>
    </source>
</evidence>
<keyword evidence="1" id="KW-0472">Membrane</keyword>
<dbReference type="InterPro" id="IPR021460">
    <property type="entry name" value="DUF3112"/>
</dbReference>
<keyword evidence="1" id="KW-0812">Transmembrane</keyword>
<accession>A0AAD9I6B1</accession>
<feature type="transmembrane region" description="Helical" evidence="1">
    <location>
        <begin position="76"/>
        <end position="100"/>
    </location>
</feature>